<dbReference type="Pfam" id="PF07810">
    <property type="entry name" value="TMC"/>
    <property type="match status" value="1"/>
</dbReference>
<gene>
    <name evidence="8" type="ORF">AB205_0067040</name>
</gene>
<evidence type="ECO:0000313" key="9">
    <source>
        <dbReference type="Proteomes" id="UP000228934"/>
    </source>
</evidence>
<evidence type="ECO:0000259" key="7">
    <source>
        <dbReference type="Pfam" id="PF07810"/>
    </source>
</evidence>
<accession>A0A2G9S7T1</accession>
<keyword evidence="3 6" id="KW-0812">Transmembrane</keyword>
<reference evidence="9" key="1">
    <citation type="journal article" date="2017" name="Nat. Commun.">
        <title>The North American bullfrog draft genome provides insight into hormonal regulation of long noncoding RNA.</title>
        <authorList>
            <person name="Hammond S.A."/>
            <person name="Warren R.L."/>
            <person name="Vandervalk B.P."/>
            <person name="Kucuk E."/>
            <person name="Khan H."/>
            <person name="Gibb E.A."/>
            <person name="Pandoh P."/>
            <person name="Kirk H."/>
            <person name="Zhao Y."/>
            <person name="Jones M."/>
            <person name="Mungall A.J."/>
            <person name="Coope R."/>
            <person name="Pleasance S."/>
            <person name="Moore R.A."/>
            <person name="Holt R.A."/>
            <person name="Round J.M."/>
            <person name="Ohora S."/>
            <person name="Walle B.V."/>
            <person name="Veldhoen N."/>
            <person name="Helbing C.C."/>
            <person name="Birol I."/>
        </authorList>
    </citation>
    <scope>NUCLEOTIDE SEQUENCE [LARGE SCALE GENOMIC DNA]</scope>
</reference>
<dbReference type="PANTHER" id="PTHR23302">
    <property type="entry name" value="TRANSMEMBRANE CHANNEL-RELATED"/>
    <property type="match status" value="1"/>
</dbReference>
<dbReference type="OrthoDB" id="1936208at2759"/>
<dbReference type="EMBL" id="KV926353">
    <property type="protein sequence ID" value="PIO35511.1"/>
    <property type="molecule type" value="Genomic_DNA"/>
</dbReference>
<comment type="subcellular location">
    <subcellularLocation>
        <location evidence="1 6">Membrane</location>
        <topology evidence="1 6">Multi-pass membrane protein</topology>
    </subcellularLocation>
</comment>
<feature type="transmembrane region" description="Helical" evidence="6">
    <location>
        <begin position="231"/>
        <end position="257"/>
    </location>
</feature>
<feature type="transmembrane region" description="Helical" evidence="6">
    <location>
        <begin position="321"/>
        <end position="339"/>
    </location>
</feature>
<feature type="non-terminal residue" evidence="8">
    <location>
        <position position="506"/>
    </location>
</feature>
<evidence type="ECO:0000313" key="8">
    <source>
        <dbReference type="EMBL" id="PIO35511.1"/>
    </source>
</evidence>
<evidence type="ECO:0000256" key="3">
    <source>
        <dbReference type="ARBA" id="ARBA00022692"/>
    </source>
</evidence>
<dbReference type="Proteomes" id="UP000228934">
    <property type="component" value="Unassembled WGS sequence"/>
</dbReference>
<feature type="transmembrane region" description="Helical" evidence="6">
    <location>
        <begin position="269"/>
        <end position="289"/>
    </location>
</feature>
<evidence type="ECO:0000256" key="6">
    <source>
        <dbReference type="RuleBase" id="RU310713"/>
    </source>
</evidence>
<dbReference type="AlphaFoldDB" id="A0A2G9S7T1"/>
<proteinExistence type="inferred from homology"/>
<evidence type="ECO:0000256" key="4">
    <source>
        <dbReference type="ARBA" id="ARBA00022989"/>
    </source>
</evidence>
<organism evidence="8 9">
    <name type="scientific">Aquarana catesbeiana</name>
    <name type="common">American bullfrog</name>
    <name type="synonym">Rana catesbeiana</name>
    <dbReference type="NCBI Taxonomy" id="8400"/>
    <lineage>
        <taxon>Eukaryota</taxon>
        <taxon>Metazoa</taxon>
        <taxon>Chordata</taxon>
        <taxon>Craniata</taxon>
        <taxon>Vertebrata</taxon>
        <taxon>Euteleostomi</taxon>
        <taxon>Amphibia</taxon>
        <taxon>Batrachia</taxon>
        <taxon>Anura</taxon>
        <taxon>Neobatrachia</taxon>
        <taxon>Ranoidea</taxon>
        <taxon>Ranidae</taxon>
        <taxon>Aquarana</taxon>
    </lineage>
</organism>
<feature type="domain" description="TMC" evidence="7">
    <location>
        <begin position="312"/>
        <end position="422"/>
    </location>
</feature>
<feature type="transmembrane region" description="Helical" evidence="6">
    <location>
        <begin position="426"/>
        <end position="450"/>
    </location>
</feature>
<feature type="transmembrane region" description="Helical" evidence="6">
    <location>
        <begin position="483"/>
        <end position="504"/>
    </location>
</feature>
<feature type="transmembrane region" description="Helical" evidence="6">
    <location>
        <begin position="89"/>
        <end position="111"/>
    </location>
</feature>
<feature type="transmembrane region" description="Helical" evidence="6">
    <location>
        <begin position="186"/>
        <end position="211"/>
    </location>
</feature>
<dbReference type="GO" id="GO:0005886">
    <property type="term" value="C:plasma membrane"/>
    <property type="evidence" value="ECO:0007669"/>
    <property type="project" value="InterPro"/>
</dbReference>
<dbReference type="InterPro" id="IPR012496">
    <property type="entry name" value="TMC_dom"/>
</dbReference>
<dbReference type="PANTHER" id="PTHR23302:SF42">
    <property type="entry name" value="TRANSMEMBRANE CHANNEL-LIKE PROTEIN 7"/>
    <property type="match status" value="1"/>
</dbReference>
<evidence type="ECO:0000256" key="5">
    <source>
        <dbReference type="ARBA" id="ARBA00023136"/>
    </source>
</evidence>
<feature type="transmembrane region" description="Helical" evidence="6">
    <location>
        <begin position="6"/>
        <end position="26"/>
    </location>
</feature>
<evidence type="ECO:0000256" key="2">
    <source>
        <dbReference type="ARBA" id="ARBA00006510"/>
    </source>
</evidence>
<protein>
    <recommendedName>
        <fullName evidence="6">Transmembrane channel-like protein</fullName>
    </recommendedName>
</protein>
<name>A0A2G9S7T1_AQUCT</name>
<evidence type="ECO:0000256" key="1">
    <source>
        <dbReference type="ARBA" id="ARBA00004141"/>
    </source>
</evidence>
<feature type="transmembrane region" description="Helical" evidence="6">
    <location>
        <begin position="57"/>
        <end position="77"/>
    </location>
</feature>
<keyword evidence="5 6" id="KW-0472">Membrane</keyword>
<keyword evidence="9" id="KW-1185">Reference proteome</keyword>
<dbReference type="GO" id="GO:0008381">
    <property type="term" value="F:mechanosensitive monoatomic ion channel activity"/>
    <property type="evidence" value="ECO:0007669"/>
    <property type="project" value="TreeGrafter"/>
</dbReference>
<sequence length="506" mass="57994">MLNFVIFLLMFCFTTLPVAISIQGIFNSSQIIASGIAPECAEYSPVSKGLLYFYNNIIDFLSGTGFLELTYLFYGYYTIDTVTVYIVQYSLPLAYIMVTFAYLLLSIVWIVKRAVKGFKQSLVLDKDRFQSYCNKIFAGWDFCITDQNYADLKHSSLSLELKTDLAEETERQRKEKRTRRETMRIYALRLFLNIIVISILGGCFYAVYFATSYSQEYNSPVSQKTGQLSLLIEYLPSIVITIANFITPIIFEIIVQYEDYAPAFVIRFTLIRCVFVRLASIAVLLISLWTKITSCSNQSCKSCGYNYKDYPCWESRVGQEMYKLMIFDFLIIVAVTIFVEFPRKLLVTYCSCKPVKWWGQQEFEIPANVLEIVYGQTICWIGTFYSPLLPAIATLKYFVIFYIKKITLMENCRPATRPFRASRSTFFFQVILLIGLVLACVPVGVGIASIPASKACGPFINYNTSWQIIPATVDSFPDGLRKLIYVLSSESFAVPFFLLLWYVLAF</sequence>
<dbReference type="InterPro" id="IPR038900">
    <property type="entry name" value="TMC"/>
</dbReference>
<keyword evidence="4 6" id="KW-1133">Transmembrane helix</keyword>
<comment type="similarity">
    <text evidence="2 6">Belongs to the TMC family.</text>
</comment>